<comment type="similarity">
    <text evidence="1 3">Belongs to the GcvH family.</text>
</comment>
<dbReference type="Pfam" id="PF01597">
    <property type="entry name" value="GCV_H"/>
    <property type="match status" value="1"/>
</dbReference>
<dbReference type="Gene3D" id="2.40.50.100">
    <property type="match status" value="1"/>
</dbReference>
<dbReference type="OrthoDB" id="9796712at2"/>
<dbReference type="NCBIfam" id="TIGR00527">
    <property type="entry name" value="gcvH"/>
    <property type="match status" value="1"/>
</dbReference>
<feature type="modified residue" description="N6-lipoyllysine" evidence="3 4">
    <location>
        <position position="68"/>
    </location>
</feature>
<comment type="subunit">
    <text evidence="3">The glycine cleavage system is composed of four proteins: P, T, L and H.</text>
</comment>
<dbReference type="NCBIfam" id="NF002270">
    <property type="entry name" value="PRK01202.1"/>
    <property type="match status" value="1"/>
</dbReference>
<sequence length="137" mass="14465">MSSESLVPSDLYYTAEHEWVRRTGPDTVRVGITDFAQAALGDVVFVQLPGEGTEVIAGESFGEVESTKSVSDLYAPISAKVVAVNADLDANPQLVNSDPYDAGWLLDLQVDSAAADALDQTLSGLLSADAYRATLAE</sequence>
<dbReference type="GO" id="GO:0019464">
    <property type="term" value="P:glycine decarboxylation via glycine cleavage system"/>
    <property type="evidence" value="ECO:0007669"/>
    <property type="project" value="UniProtKB-UniRule"/>
</dbReference>
<dbReference type="InterPro" id="IPR017453">
    <property type="entry name" value="GCV_H_sub"/>
</dbReference>
<dbReference type="InterPro" id="IPR002930">
    <property type="entry name" value="GCV_H"/>
</dbReference>
<dbReference type="InterPro" id="IPR011053">
    <property type="entry name" value="Single_hybrid_motif"/>
</dbReference>
<evidence type="ECO:0000259" key="5">
    <source>
        <dbReference type="PROSITE" id="PS50968"/>
    </source>
</evidence>
<dbReference type="PANTHER" id="PTHR11715">
    <property type="entry name" value="GLYCINE CLEAVAGE SYSTEM H PROTEIN"/>
    <property type="match status" value="1"/>
</dbReference>
<evidence type="ECO:0000256" key="3">
    <source>
        <dbReference type="HAMAP-Rule" id="MF_00272"/>
    </source>
</evidence>
<evidence type="ECO:0000313" key="7">
    <source>
        <dbReference type="Proteomes" id="UP000093985"/>
    </source>
</evidence>
<dbReference type="AlphaFoldDB" id="A0A1A2DTM9"/>
<protein>
    <recommendedName>
        <fullName evidence="3">Glycine cleavage system H protein</fullName>
    </recommendedName>
</protein>
<organism evidence="6 7">
    <name type="scientific">Mycolicibacter sinensis (strain JDM601)</name>
    <name type="common">Mycobacterium sinense</name>
    <dbReference type="NCBI Taxonomy" id="875328"/>
    <lineage>
        <taxon>Bacteria</taxon>
        <taxon>Bacillati</taxon>
        <taxon>Actinomycetota</taxon>
        <taxon>Actinomycetes</taxon>
        <taxon>Mycobacteriales</taxon>
        <taxon>Mycobacteriaceae</taxon>
        <taxon>Mycolicibacter</taxon>
    </lineage>
</organism>
<proteinExistence type="inferred from homology"/>
<dbReference type="PROSITE" id="PS50968">
    <property type="entry name" value="BIOTINYL_LIPOYL"/>
    <property type="match status" value="1"/>
</dbReference>
<dbReference type="EMBL" id="LZIN01000059">
    <property type="protein sequence ID" value="OBG05521.1"/>
    <property type="molecule type" value="Genomic_DNA"/>
</dbReference>
<reference evidence="7" key="1">
    <citation type="submission" date="2016-06" db="EMBL/GenBank/DDBJ databases">
        <authorList>
            <person name="Sutton G."/>
            <person name="Brinkac L."/>
            <person name="Sanka R."/>
            <person name="Adams M."/>
            <person name="Lau E."/>
            <person name="Mehaffy C."/>
            <person name="Tameris M."/>
            <person name="Hatherill M."/>
            <person name="Hanekom W."/>
            <person name="Mahomed H."/>
            <person name="Mcshane H."/>
        </authorList>
    </citation>
    <scope>NUCLEOTIDE SEQUENCE [LARGE SCALE GENOMIC DNA]</scope>
    <source>
        <strain evidence="7">852014-51077_SCH5608930-a</strain>
    </source>
</reference>
<keyword evidence="2 3" id="KW-0450">Lipoyl</keyword>
<dbReference type="RefSeq" id="WP_064855410.1">
    <property type="nucleotide sequence ID" value="NZ_LZIM01000112.1"/>
</dbReference>
<comment type="function">
    <text evidence="3">The glycine cleavage system catalyzes the degradation of glycine. The H protein shuttles the methylamine group of glycine from the P protein to the T protein.</text>
</comment>
<name>A0A1A2DTM9_MYCSD</name>
<feature type="domain" description="Lipoyl-binding" evidence="5">
    <location>
        <begin position="27"/>
        <end position="109"/>
    </location>
</feature>
<dbReference type="InterPro" id="IPR000089">
    <property type="entry name" value="Biotin_lipoyl"/>
</dbReference>
<evidence type="ECO:0000313" key="6">
    <source>
        <dbReference type="EMBL" id="OBG05521.1"/>
    </source>
</evidence>
<dbReference type="InterPro" id="IPR033753">
    <property type="entry name" value="GCV_H/Fam206"/>
</dbReference>
<comment type="cofactor">
    <cofactor evidence="3">
        <name>(R)-lipoate</name>
        <dbReference type="ChEBI" id="CHEBI:83088"/>
    </cofactor>
    <text evidence="3">Binds 1 lipoyl cofactor covalently.</text>
</comment>
<evidence type="ECO:0000256" key="1">
    <source>
        <dbReference type="ARBA" id="ARBA00009249"/>
    </source>
</evidence>
<dbReference type="GO" id="GO:0005829">
    <property type="term" value="C:cytosol"/>
    <property type="evidence" value="ECO:0007669"/>
    <property type="project" value="TreeGrafter"/>
</dbReference>
<evidence type="ECO:0000256" key="2">
    <source>
        <dbReference type="ARBA" id="ARBA00022823"/>
    </source>
</evidence>
<dbReference type="PANTHER" id="PTHR11715:SF3">
    <property type="entry name" value="GLYCINE CLEAVAGE SYSTEM H PROTEIN-RELATED"/>
    <property type="match status" value="1"/>
</dbReference>
<comment type="caution">
    <text evidence="6">The sequence shown here is derived from an EMBL/GenBank/DDBJ whole genome shotgun (WGS) entry which is preliminary data.</text>
</comment>
<dbReference type="CDD" id="cd06848">
    <property type="entry name" value="GCS_H"/>
    <property type="match status" value="1"/>
</dbReference>
<dbReference type="GO" id="GO:0009249">
    <property type="term" value="P:protein lipoylation"/>
    <property type="evidence" value="ECO:0007669"/>
    <property type="project" value="TreeGrafter"/>
</dbReference>
<evidence type="ECO:0000256" key="4">
    <source>
        <dbReference type="PIRSR" id="PIRSR617453-50"/>
    </source>
</evidence>
<dbReference type="SUPFAM" id="SSF51230">
    <property type="entry name" value="Single hybrid motif"/>
    <property type="match status" value="1"/>
</dbReference>
<accession>A0A1A2DTM9</accession>
<dbReference type="HAMAP" id="MF_00272">
    <property type="entry name" value="GcvH"/>
    <property type="match status" value="1"/>
</dbReference>
<dbReference type="Proteomes" id="UP000093985">
    <property type="component" value="Unassembled WGS sequence"/>
</dbReference>
<dbReference type="GO" id="GO:0005960">
    <property type="term" value="C:glycine cleavage complex"/>
    <property type="evidence" value="ECO:0007669"/>
    <property type="project" value="InterPro"/>
</dbReference>
<gene>
    <name evidence="3" type="primary">gcvH</name>
    <name evidence="6" type="ORF">A5771_10215</name>
</gene>